<evidence type="ECO:0000256" key="2">
    <source>
        <dbReference type="SAM" id="SignalP"/>
    </source>
</evidence>
<feature type="signal peptide" evidence="2">
    <location>
        <begin position="1"/>
        <end position="28"/>
    </location>
</feature>
<reference evidence="3 4" key="1">
    <citation type="submission" date="2020-08" db="EMBL/GenBank/DDBJ databases">
        <title>A Genomic Blueprint of the Chicken Gut Microbiome.</title>
        <authorList>
            <person name="Gilroy R."/>
            <person name="Ravi A."/>
            <person name="Getino M."/>
            <person name="Pursley I."/>
            <person name="Horton D.L."/>
            <person name="Alikhan N.-F."/>
            <person name="Baker D."/>
            <person name="Gharbi K."/>
            <person name="Hall N."/>
            <person name="Watson M."/>
            <person name="Adriaenssens E.M."/>
            <person name="Foster-Nyarko E."/>
            <person name="Jarju S."/>
            <person name="Secka A."/>
            <person name="Antonio M."/>
            <person name="Oren A."/>
            <person name="Chaudhuri R."/>
            <person name="La Ragione R.M."/>
            <person name="Hildebrand F."/>
            <person name="Pallen M.J."/>
        </authorList>
    </citation>
    <scope>NUCLEOTIDE SEQUENCE [LARGE SCALE GENOMIC DNA]</scope>
    <source>
        <strain evidence="3 4">Sa2YVA2</strain>
    </source>
</reference>
<dbReference type="RefSeq" id="WP_191694553.1">
    <property type="nucleotide sequence ID" value="NZ_JACSQN010000007.1"/>
</dbReference>
<proteinExistence type="predicted"/>
<dbReference type="Proteomes" id="UP000626786">
    <property type="component" value="Unassembled WGS sequence"/>
</dbReference>
<accession>A0ABR8UA03</accession>
<comment type="caution">
    <text evidence="3">The sequence shown here is derived from an EMBL/GenBank/DDBJ whole genome shotgun (WGS) entry which is preliminary data.</text>
</comment>
<evidence type="ECO:0000313" key="4">
    <source>
        <dbReference type="Proteomes" id="UP000626786"/>
    </source>
</evidence>
<gene>
    <name evidence="3" type="ORF">H9649_09745</name>
</gene>
<keyword evidence="2" id="KW-0732">Signal</keyword>
<evidence type="ECO:0008006" key="5">
    <source>
        <dbReference type="Google" id="ProtNLM"/>
    </source>
</evidence>
<name>A0ABR8UA03_9BACL</name>
<feature type="compositionally biased region" description="Low complexity" evidence="1">
    <location>
        <begin position="451"/>
        <end position="461"/>
    </location>
</feature>
<feature type="compositionally biased region" description="Low complexity" evidence="1">
    <location>
        <begin position="429"/>
        <end position="441"/>
    </location>
</feature>
<organism evidence="3 4">
    <name type="scientific">Sporosarcina quadrami</name>
    <dbReference type="NCBI Taxonomy" id="2762234"/>
    <lineage>
        <taxon>Bacteria</taxon>
        <taxon>Bacillati</taxon>
        <taxon>Bacillota</taxon>
        <taxon>Bacilli</taxon>
        <taxon>Bacillales</taxon>
        <taxon>Caryophanaceae</taxon>
        <taxon>Sporosarcina</taxon>
    </lineage>
</organism>
<sequence length="597" mass="60808">MKNTWRTFGTLSLGIALAFGMTNSVATAAEPDTSKEVLVDSKLVDINLPKLPILGEVKVSIPSTKTDEENQSLISVEVNDGILDEVNVDVGTKSETTEGGTKESLATVEVKSSITNDVTVDVGVADEKDHAYDGGLVEVNAEDLPLLGETHVGVIDKHAKDGESQTVSSGLAQVDIDGNLLEDTSVQVLAADKTIDADGDENSNAVADVSIGGGILDGIVDEADVPVLKRSESKMDGTKLSKSSIASVGLASDLTEDVQVDVGSAQSQTDEDSMSFDGGLVDVNASDLPLLGETHVGVLDKHVNVDEESLSFSSGLVQVGVDGDLIEDTNVDVLYKNGEMTEDGLLVTNGVVGTNLGLTGIDPITVDIVKTEELYPIGAVTPPSTGGGDGDDGNTVPPTVIVPVPGDDDGNEDGNTVPPTVIEPVPDDGNTVPPTVIVPVPGGNGNEDGNAVPPAVIVPVPGDENDSSIGNGSGTDGNENGSMNPDSNEDGTAVVPGDGSETPPATDNGEVDADSGERDNGTVDGTMPGKNQSSTNGGKRVLSASVIKEAINSQPTRGSLPQTGGIFDGKRLAVLAVLLLISGAGLRKFGKSGQPAA</sequence>
<dbReference type="EMBL" id="JACSQN010000007">
    <property type="protein sequence ID" value="MBD7984866.1"/>
    <property type="molecule type" value="Genomic_DNA"/>
</dbReference>
<protein>
    <recommendedName>
        <fullName evidence="5">Gram-positive cocci surface proteins LPxTG domain-containing protein</fullName>
    </recommendedName>
</protein>
<keyword evidence="4" id="KW-1185">Reference proteome</keyword>
<evidence type="ECO:0000313" key="3">
    <source>
        <dbReference type="EMBL" id="MBD7984866.1"/>
    </source>
</evidence>
<feature type="chain" id="PRO_5045441038" description="Gram-positive cocci surface proteins LPxTG domain-containing protein" evidence="2">
    <location>
        <begin position="29"/>
        <end position="597"/>
    </location>
</feature>
<feature type="region of interest" description="Disordered" evidence="1">
    <location>
        <begin position="404"/>
        <end position="539"/>
    </location>
</feature>
<evidence type="ECO:0000256" key="1">
    <source>
        <dbReference type="SAM" id="MobiDB-lite"/>
    </source>
</evidence>
<feature type="compositionally biased region" description="Polar residues" evidence="1">
    <location>
        <begin position="476"/>
        <end position="486"/>
    </location>
</feature>